<dbReference type="PANTHER" id="PTHR35910">
    <property type="entry name" value="2EXR DOMAIN-CONTAINING PROTEIN"/>
    <property type="match status" value="1"/>
</dbReference>
<dbReference type="AlphaFoldDB" id="A0AA43TXJ1"/>
<proteinExistence type="predicted"/>
<keyword evidence="3" id="KW-1185">Reference proteome</keyword>
<reference evidence="2" key="1">
    <citation type="journal article" date="2023" name="Genome Biol. Evol.">
        <title>First Whole Genome Sequence and Flow Cytometry Genome Size Data for the Lichen-Forming Fungus Ramalina farinacea (Ascomycota).</title>
        <authorList>
            <person name="Llewellyn T."/>
            <person name="Mian S."/>
            <person name="Hill R."/>
            <person name="Leitch I.J."/>
            <person name="Gaya E."/>
        </authorList>
    </citation>
    <scope>NUCLEOTIDE SEQUENCE</scope>
    <source>
        <strain evidence="2">LIQ254RAFAR</strain>
    </source>
</reference>
<accession>A0AA43TXJ1</accession>
<dbReference type="InterPro" id="IPR045518">
    <property type="entry name" value="2EXR"/>
</dbReference>
<organism evidence="2 3">
    <name type="scientific">Ramalina farinacea</name>
    <dbReference type="NCBI Taxonomy" id="258253"/>
    <lineage>
        <taxon>Eukaryota</taxon>
        <taxon>Fungi</taxon>
        <taxon>Dikarya</taxon>
        <taxon>Ascomycota</taxon>
        <taxon>Pezizomycotina</taxon>
        <taxon>Lecanoromycetes</taxon>
        <taxon>OSLEUM clade</taxon>
        <taxon>Lecanoromycetidae</taxon>
        <taxon>Lecanorales</taxon>
        <taxon>Lecanorineae</taxon>
        <taxon>Ramalinaceae</taxon>
        <taxon>Ramalina</taxon>
    </lineage>
</organism>
<feature type="domain" description="2EXR" evidence="1">
    <location>
        <begin position="23"/>
        <end position="137"/>
    </location>
</feature>
<dbReference type="PANTHER" id="PTHR35910:SF6">
    <property type="entry name" value="2EXR DOMAIN-CONTAINING PROTEIN"/>
    <property type="match status" value="1"/>
</dbReference>
<name>A0AA43TXJ1_9LECA</name>
<evidence type="ECO:0000313" key="3">
    <source>
        <dbReference type="Proteomes" id="UP001161017"/>
    </source>
</evidence>
<dbReference type="Pfam" id="PF20150">
    <property type="entry name" value="2EXR"/>
    <property type="match status" value="1"/>
</dbReference>
<evidence type="ECO:0000259" key="1">
    <source>
        <dbReference type="Pfam" id="PF20150"/>
    </source>
</evidence>
<comment type="caution">
    <text evidence="2">The sequence shown here is derived from an EMBL/GenBank/DDBJ whole genome shotgun (WGS) entry which is preliminary data.</text>
</comment>
<evidence type="ECO:0000313" key="2">
    <source>
        <dbReference type="EMBL" id="MDI1491549.1"/>
    </source>
</evidence>
<sequence length="411" mass="46530">MTSLPHLQPINSCQSTHPDASTFPLFTILPKEIRTKVWRYAIRRQRIIRLHLNNQRGKTASEAGENPDSVANGELYFTVVDGSQLLSKFLRVDQESREEALKFHRVHLPCRFTHGTTTKDGPTSHGTLHFNPEWDVLYISAEWPAKDSLIAFLHRLKTIHDPRHVGLLNLAIDGNGLTGNDIIGVQPSEVKSETRSAFVETLSQLREVWFVSTPLVGRQITGPLSGFGTAEPIFNRSFPIASTLPAFERLTRDPRSISKDLENTSGLDSSRDALQYWLRLLKKWQISPPKVRYRFFLAFDPRIAGGNISDQVSAKAWLEKQEDQWNGRGPKSTFLPEDVQAKWPVGAQHEKYRNEDLENAVRPAFGFWLFPLEALGRIGGDGLLIDETPSRGERLRDMTEHWPELGLSSLP</sequence>
<dbReference type="Proteomes" id="UP001161017">
    <property type="component" value="Unassembled WGS sequence"/>
</dbReference>
<protein>
    <recommendedName>
        <fullName evidence="1">2EXR domain-containing protein</fullName>
    </recommendedName>
</protein>
<dbReference type="EMBL" id="JAPUFD010000015">
    <property type="protein sequence ID" value="MDI1491549.1"/>
    <property type="molecule type" value="Genomic_DNA"/>
</dbReference>
<gene>
    <name evidence="2" type="ORF">OHK93_002758</name>
</gene>